<name>A0A1G8M9Y1_9RHOO</name>
<dbReference type="SUPFAM" id="SSF46626">
    <property type="entry name" value="Cytochrome c"/>
    <property type="match status" value="2"/>
</dbReference>
<dbReference type="GO" id="GO:0009055">
    <property type="term" value="F:electron transfer activity"/>
    <property type="evidence" value="ECO:0007669"/>
    <property type="project" value="InterPro"/>
</dbReference>
<dbReference type="Gene3D" id="1.10.760.10">
    <property type="entry name" value="Cytochrome c-like domain"/>
    <property type="match status" value="2"/>
</dbReference>
<keyword evidence="13" id="KW-1185">Reference proteome</keyword>
<feature type="signal peptide" evidence="10">
    <location>
        <begin position="1"/>
        <end position="19"/>
    </location>
</feature>
<dbReference type="InterPro" id="IPR024167">
    <property type="entry name" value="Cytochrome_c4-like"/>
</dbReference>
<evidence type="ECO:0000256" key="5">
    <source>
        <dbReference type="ARBA" id="ARBA00022764"/>
    </source>
</evidence>
<feature type="binding site" description="covalent" evidence="8">
    <location>
        <position position="122"/>
    </location>
    <ligand>
        <name>heme c</name>
        <dbReference type="ChEBI" id="CHEBI:61717"/>
        <label>2</label>
    </ligand>
</feature>
<evidence type="ECO:0000256" key="10">
    <source>
        <dbReference type="SAM" id="SignalP"/>
    </source>
</evidence>
<feature type="binding site" description="covalent" evidence="8">
    <location>
        <position position="27"/>
    </location>
    <ligand>
        <name>heme c</name>
        <dbReference type="ChEBI" id="CHEBI:61717"/>
        <label>1</label>
    </ligand>
</feature>
<evidence type="ECO:0000256" key="3">
    <source>
        <dbReference type="ARBA" id="ARBA00022617"/>
    </source>
</evidence>
<dbReference type="GO" id="GO:0042597">
    <property type="term" value="C:periplasmic space"/>
    <property type="evidence" value="ECO:0007669"/>
    <property type="project" value="UniProtKB-SubCell"/>
</dbReference>
<evidence type="ECO:0000256" key="1">
    <source>
        <dbReference type="ARBA" id="ARBA00004418"/>
    </source>
</evidence>
<feature type="domain" description="Cytochrome c" evidence="11">
    <location>
        <begin position="98"/>
        <end position="187"/>
    </location>
</feature>
<dbReference type="AlphaFoldDB" id="A0A1G8M9Y1"/>
<feature type="binding site" description="axial binding residue" evidence="9">
    <location>
        <position position="126"/>
    </location>
    <ligand>
        <name>heme c</name>
        <dbReference type="ChEBI" id="CHEBI:61717"/>
        <label>2</label>
    </ligand>
    <ligandPart>
        <name>Fe</name>
        <dbReference type="ChEBI" id="CHEBI:18248"/>
    </ligandPart>
</feature>
<dbReference type="Proteomes" id="UP000198607">
    <property type="component" value="Unassembled WGS sequence"/>
</dbReference>
<dbReference type="InterPro" id="IPR009056">
    <property type="entry name" value="Cyt_c-like_dom"/>
</dbReference>
<keyword evidence="3 8" id="KW-0349">Heme</keyword>
<dbReference type="EMBL" id="FNCY01000024">
    <property type="protein sequence ID" value="SDI64657.1"/>
    <property type="molecule type" value="Genomic_DNA"/>
</dbReference>
<dbReference type="RefSeq" id="WP_091940106.1">
    <property type="nucleotide sequence ID" value="NZ_FNCY01000024.1"/>
</dbReference>
<feature type="chain" id="PRO_5011735812" evidence="10">
    <location>
        <begin position="20"/>
        <end position="187"/>
    </location>
</feature>
<dbReference type="OrthoDB" id="5295860at2"/>
<dbReference type="GO" id="GO:0020037">
    <property type="term" value="F:heme binding"/>
    <property type="evidence" value="ECO:0007669"/>
    <property type="project" value="InterPro"/>
</dbReference>
<dbReference type="InterPro" id="IPR036909">
    <property type="entry name" value="Cyt_c-like_dom_sf"/>
</dbReference>
<dbReference type="InterPro" id="IPR050597">
    <property type="entry name" value="Cytochrome_c_Oxidase_Subunit"/>
</dbReference>
<reference evidence="12 13" key="1">
    <citation type="submission" date="2016-10" db="EMBL/GenBank/DDBJ databases">
        <authorList>
            <person name="de Groot N.N."/>
        </authorList>
    </citation>
    <scope>NUCLEOTIDE SEQUENCE [LARGE SCALE GENOMIC DNA]</scope>
    <source>
        <strain evidence="12 13">DSM 5885</strain>
    </source>
</reference>
<keyword evidence="4 9" id="KW-0479">Metal-binding</keyword>
<keyword evidence="5" id="KW-0574">Periplasm</keyword>
<protein>
    <submittedName>
        <fullName evidence="12">Cytochrome c553</fullName>
    </submittedName>
</protein>
<evidence type="ECO:0000256" key="8">
    <source>
        <dbReference type="PIRSR" id="PIRSR000005-1"/>
    </source>
</evidence>
<keyword evidence="10" id="KW-0732">Signal</keyword>
<proteinExistence type="predicted"/>
<dbReference type="PIRSF" id="PIRSF000005">
    <property type="entry name" value="Cytochrome_c4"/>
    <property type="match status" value="1"/>
</dbReference>
<sequence>MRQTLAALAAAFLSTLAFAAPAGLEACARCHGVDGIATDPATPHLAGLDAGYLSRQVAAFADGRRRQDDMSTLAGDIDAERLAPLLRWYASRPPFPAGDAARPGAAQTLYDEGRTQIGTPACVTCHQPDGVGNARFPRLAGQKKAYLVAQLEAFRSGRRGTDPAMTETARSLSAGDIRALADALGRD</sequence>
<keyword evidence="7 9" id="KW-0408">Iron</keyword>
<dbReference type="STRING" id="83767.SAMN05660652_03800"/>
<dbReference type="PANTHER" id="PTHR33751:SF9">
    <property type="entry name" value="CYTOCHROME C4"/>
    <property type="match status" value="1"/>
</dbReference>
<dbReference type="PROSITE" id="PS51007">
    <property type="entry name" value="CYTC"/>
    <property type="match status" value="2"/>
</dbReference>
<feature type="binding site" description="covalent" evidence="8">
    <location>
        <position position="125"/>
    </location>
    <ligand>
        <name>heme c</name>
        <dbReference type="ChEBI" id="CHEBI:61717"/>
        <label>2</label>
    </ligand>
</feature>
<evidence type="ECO:0000256" key="7">
    <source>
        <dbReference type="ARBA" id="ARBA00023004"/>
    </source>
</evidence>
<feature type="binding site" description="axial binding residue" evidence="9">
    <location>
        <position position="70"/>
    </location>
    <ligand>
        <name>heme c</name>
        <dbReference type="ChEBI" id="CHEBI:61717"/>
        <label>1</label>
    </ligand>
    <ligandPart>
        <name>Fe</name>
        <dbReference type="ChEBI" id="CHEBI:18248"/>
    </ligandPart>
</feature>
<keyword evidence="2" id="KW-0813">Transport</keyword>
<evidence type="ECO:0000313" key="12">
    <source>
        <dbReference type="EMBL" id="SDI64657.1"/>
    </source>
</evidence>
<evidence type="ECO:0000256" key="6">
    <source>
        <dbReference type="ARBA" id="ARBA00022982"/>
    </source>
</evidence>
<comment type="subcellular location">
    <subcellularLocation>
        <location evidence="1">Periplasm</location>
    </subcellularLocation>
</comment>
<feature type="binding site" description="axial binding residue" evidence="9">
    <location>
        <position position="31"/>
    </location>
    <ligand>
        <name>heme c</name>
        <dbReference type="ChEBI" id="CHEBI:61717"/>
        <label>1</label>
    </ligand>
    <ligandPart>
        <name>Fe</name>
        <dbReference type="ChEBI" id="CHEBI:18248"/>
    </ligandPart>
</feature>
<evidence type="ECO:0000256" key="2">
    <source>
        <dbReference type="ARBA" id="ARBA00022448"/>
    </source>
</evidence>
<dbReference type="PANTHER" id="PTHR33751">
    <property type="entry name" value="CBB3-TYPE CYTOCHROME C OXIDASE SUBUNIT FIXP"/>
    <property type="match status" value="1"/>
</dbReference>
<feature type="binding site" description="axial binding residue" evidence="9">
    <location>
        <position position="165"/>
    </location>
    <ligand>
        <name>heme c</name>
        <dbReference type="ChEBI" id="CHEBI:61717"/>
        <label>2</label>
    </ligand>
    <ligandPart>
        <name>Fe</name>
        <dbReference type="ChEBI" id="CHEBI:18248"/>
    </ligandPart>
</feature>
<dbReference type="GO" id="GO:0005506">
    <property type="term" value="F:iron ion binding"/>
    <property type="evidence" value="ECO:0007669"/>
    <property type="project" value="InterPro"/>
</dbReference>
<evidence type="ECO:0000259" key="11">
    <source>
        <dbReference type="PROSITE" id="PS51007"/>
    </source>
</evidence>
<keyword evidence="6" id="KW-0249">Electron transport</keyword>
<gene>
    <name evidence="12" type="ORF">SAMN05660652_03800</name>
</gene>
<feature type="domain" description="Cytochrome c" evidence="11">
    <location>
        <begin position="3"/>
        <end position="93"/>
    </location>
</feature>
<evidence type="ECO:0000313" key="13">
    <source>
        <dbReference type="Proteomes" id="UP000198607"/>
    </source>
</evidence>
<organism evidence="12 13">
    <name type="scientific">Propionivibrio dicarboxylicus</name>
    <dbReference type="NCBI Taxonomy" id="83767"/>
    <lineage>
        <taxon>Bacteria</taxon>
        <taxon>Pseudomonadati</taxon>
        <taxon>Pseudomonadota</taxon>
        <taxon>Betaproteobacteria</taxon>
        <taxon>Rhodocyclales</taxon>
        <taxon>Rhodocyclaceae</taxon>
        <taxon>Propionivibrio</taxon>
    </lineage>
</organism>
<accession>A0A1G8M9Y1</accession>
<evidence type="ECO:0000256" key="4">
    <source>
        <dbReference type="ARBA" id="ARBA00022723"/>
    </source>
</evidence>
<comment type="PTM">
    <text evidence="8">Binds 2 heme c groups covalently per subunit.</text>
</comment>
<evidence type="ECO:0000256" key="9">
    <source>
        <dbReference type="PIRSR" id="PIRSR000005-2"/>
    </source>
</evidence>
<dbReference type="Pfam" id="PF00034">
    <property type="entry name" value="Cytochrom_C"/>
    <property type="match status" value="1"/>
</dbReference>
<feature type="binding site" description="covalent" evidence="8">
    <location>
        <position position="30"/>
    </location>
    <ligand>
        <name>heme c</name>
        <dbReference type="ChEBI" id="CHEBI:61717"/>
        <label>1</label>
    </ligand>
</feature>